<protein>
    <recommendedName>
        <fullName evidence="3">MULE transposase domain-containing protein</fullName>
    </recommendedName>
</protein>
<evidence type="ECO:0000313" key="1">
    <source>
        <dbReference type="EMBL" id="KIJ43680.1"/>
    </source>
</evidence>
<dbReference type="EMBL" id="KN837121">
    <property type="protein sequence ID" value="KIJ43680.1"/>
    <property type="molecule type" value="Genomic_DNA"/>
</dbReference>
<reference evidence="1 2" key="1">
    <citation type="submission" date="2014-06" db="EMBL/GenBank/DDBJ databases">
        <title>Evolutionary Origins and Diversification of the Mycorrhizal Mutualists.</title>
        <authorList>
            <consortium name="DOE Joint Genome Institute"/>
            <consortium name="Mycorrhizal Genomics Consortium"/>
            <person name="Kohler A."/>
            <person name="Kuo A."/>
            <person name="Nagy L.G."/>
            <person name="Floudas D."/>
            <person name="Copeland A."/>
            <person name="Barry K.W."/>
            <person name="Cichocki N."/>
            <person name="Veneault-Fourrey C."/>
            <person name="LaButti K."/>
            <person name="Lindquist E.A."/>
            <person name="Lipzen A."/>
            <person name="Lundell T."/>
            <person name="Morin E."/>
            <person name="Murat C."/>
            <person name="Riley R."/>
            <person name="Ohm R."/>
            <person name="Sun H."/>
            <person name="Tunlid A."/>
            <person name="Henrissat B."/>
            <person name="Grigoriev I.V."/>
            <person name="Hibbett D.S."/>
            <person name="Martin F."/>
        </authorList>
    </citation>
    <scope>NUCLEOTIDE SEQUENCE [LARGE SCALE GENOMIC DNA]</scope>
    <source>
        <strain evidence="1 2">SS14</strain>
    </source>
</reference>
<dbReference type="OrthoDB" id="3201171at2759"/>
<name>A0A0C9VXN9_SPHS4</name>
<dbReference type="HOGENOM" id="CLU_1403253_0_0_1"/>
<gene>
    <name evidence="1" type="ORF">M422DRAFT_252920</name>
</gene>
<evidence type="ECO:0008006" key="3">
    <source>
        <dbReference type="Google" id="ProtNLM"/>
    </source>
</evidence>
<proteinExistence type="predicted"/>
<sequence>MERLRGTGWSTLYEPTPGEEGCGGYTLAFVSPWQKKLIGEYADTVCLDSTHNTCKGMDKEKVFLNTVLTQDRVTGKGVPLAFMLTNYESHCPLEHFLKWLRQECSFEPESIMIDCSDTKALGINKSFPDRAIMIIYCYWHLWQAWEKNITSKITFKGVRRKEARAELLKDLQDALGRLLHAGTAEDFETHWEFM</sequence>
<dbReference type="Proteomes" id="UP000054279">
    <property type="component" value="Unassembled WGS sequence"/>
</dbReference>
<organism evidence="1 2">
    <name type="scientific">Sphaerobolus stellatus (strain SS14)</name>
    <dbReference type="NCBI Taxonomy" id="990650"/>
    <lineage>
        <taxon>Eukaryota</taxon>
        <taxon>Fungi</taxon>
        <taxon>Dikarya</taxon>
        <taxon>Basidiomycota</taxon>
        <taxon>Agaricomycotina</taxon>
        <taxon>Agaricomycetes</taxon>
        <taxon>Phallomycetidae</taxon>
        <taxon>Geastrales</taxon>
        <taxon>Sphaerobolaceae</taxon>
        <taxon>Sphaerobolus</taxon>
    </lineage>
</organism>
<dbReference type="AlphaFoldDB" id="A0A0C9VXN9"/>
<evidence type="ECO:0000313" key="2">
    <source>
        <dbReference type="Proteomes" id="UP000054279"/>
    </source>
</evidence>
<accession>A0A0C9VXN9</accession>
<keyword evidence="2" id="KW-1185">Reference proteome</keyword>